<dbReference type="VEuPathDB" id="VectorBase:SSCA008278"/>
<dbReference type="Proteomes" id="UP000616769">
    <property type="component" value="Unassembled WGS sequence"/>
</dbReference>
<dbReference type="AlphaFoldDB" id="A0A132ADL2"/>
<gene>
    <name evidence="2" type="ORF">QR98_0076080</name>
</gene>
<evidence type="ECO:0000313" key="2">
    <source>
        <dbReference type="EMBL" id="KPM09078.1"/>
    </source>
</evidence>
<name>A0A132ADL2_SARSC</name>
<feature type="compositionally biased region" description="Basic and acidic residues" evidence="1">
    <location>
        <begin position="11"/>
        <end position="25"/>
    </location>
</feature>
<sequence length="96" mass="10734">MIENYLDDEMSDHTSLEDGNDRSHLNDSNVNRKRKIDAADEEEDDGGVGPGGTDDLINQNHDNQTIPINGDGLSPNHEKSTFVLEVKYFDVYSLLI</sequence>
<dbReference type="EMBL" id="JXLN01013093">
    <property type="protein sequence ID" value="KPM09078.1"/>
    <property type="molecule type" value="Genomic_DNA"/>
</dbReference>
<accession>A0A132ADL2</accession>
<feature type="region of interest" description="Disordered" evidence="1">
    <location>
        <begin position="1"/>
        <end position="77"/>
    </location>
</feature>
<feature type="compositionally biased region" description="Polar residues" evidence="1">
    <location>
        <begin position="56"/>
        <end position="67"/>
    </location>
</feature>
<evidence type="ECO:0000256" key="1">
    <source>
        <dbReference type="SAM" id="MobiDB-lite"/>
    </source>
</evidence>
<evidence type="ECO:0000313" key="3">
    <source>
        <dbReference type="Proteomes" id="UP000616769"/>
    </source>
</evidence>
<feature type="compositionally biased region" description="Acidic residues" evidence="1">
    <location>
        <begin position="1"/>
        <end position="10"/>
    </location>
</feature>
<reference evidence="2 3" key="1">
    <citation type="journal article" date="2015" name="Parasit. Vectors">
        <title>Draft genome of the scabies mite.</title>
        <authorList>
            <person name="Rider S.D.Jr."/>
            <person name="Morgan M.S."/>
            <person name="Arlian L.G."/>
        </authorList>
    </citation>
    <scope>NUCLEOTIDE SEQUENCE [LARGE SCALE GENOMIC DNA]</scope>
    <source>
        <strain evidence="2">Arlian Lab</strain>
    </source>
</reference>
<dbReference type="OrthoDB" id="6252992at2759"/>
<proteinExistence type="predicted"/>
<organism evidence="2 3">
    <name type="scientific">Sarcoptes scabiei</name>
    <name type="common">Itch mite</name>
    <name type="synonym">Acarus scabiei</name>
    <dbReference type="NCBI Taxonomy" id="52283"/>
    <lineage>
        <taxon>Eukaryota</taxon>
        <taxon>Metazoa</taxon>
        <taxon>Ecdysozoa</taxon>
        <taxon>Arthropoda</taxon>
        <taxon>Chelicerata</taxon>
        <taxon>Arachnida</taxon>
        <taxon>Acari</taxon>
        <taxon>Acariformes</taxon>
        <taxon>Sarcoptiformes</taxon>
        <taxon>Astigmata</taxon>
        <taxon>Psoroptidia</taxon>
        <taxon>Sarcoptoidea</taxon>
        <taxon>Sarcoptidae</taxon>
        <taxon>Sarcoptinae</taxon>
        <taxon>Sarcoptes</taxon>
    </lineage>
</organism>
<protein>
    <submittedName>
        <fullName evidence="2">Uncharacterized protein</fullName>
    </submittedName>
</protein>
<comment type="caution">
    <text evidence="2">The sequence shown here is derived from an EMBL/GenBank/DDBJ whole genome shotgun (WGS) entry which is preliminary data.</text>
</comment>